<accession>A0A085N715</accession>
<feature type="chain" id="PRO_5010405351" description="Tim10/DDP family zinc finger" evidence="1">
    <location>
        <begin position="28"/>
        <end position="120"/>
    </location>
</feature>
<gene>
    <name evidence="2" type="ORF">M513_00653</name>
    <name evidence="3" type="ORF">M514_00653</name>
</gene>
<dbReference type="Proteomes" id="UP000030764">
    <property type="component" value="Unassembled WGS sequence"/>
</dbReference>
<keyword evidence="1" id="KW-0732">Signal</keyword>
<keyword evidence="4" id="KW-1185">Reference proteome</keyword>
<proteinExistence type="predicted"/>
<evidence type="ECO:0000256" key="1">
    <source>
        <dbReference type="SAM" id="SignalP"/>
    </source>
</evidence>
<organism evidence="3">
    <name type="scientific">Trichuris suis</name>
    <name type="common">pig whipworm</name>
    <dbReference type="NCBI Taxonomy" id="68888"/>
    <lineage>
        <taxon>Eukaryota</taxon>
        <taxon>Metazoa</taxon>
        <taxon>Ecdysozoa</taxon>
        <taxon>Nematoda</taxon>
        <taxon>Enoplea</taxon>
        <taxon>Dorylaimia</taxon>
        <taxon>Trichinellida</taxon>
        <taxon>Trichuridae</taxon>
        <taxon>Trichuris</taxon>
    </lineage>
</organism>
<feature type="signal peptide" evidence="1">
    <location>
        <begin position="1"/>
        <end position="27"/>
    </location>
</feature>
<evidence type="ECO:0000313" key="2">
    <source>
        <dbReference type="EMBL" id="KFD58427.1"/>
    </source>
</evidence>
<dbReference type="EMBL" id="KL363184">
    <property type="protein sequence ID" value="KFD58427.1"/>
    <property type="molecule type" value="Genomic_DNA"/>
</dbReference>
<dbReference type="EMBL" id="KL367541">
    <property type="protein sequence ID" value="KFD65261.1"/>
    <property type="molecule type" value="Genomic_DNA"/>
</dbReference>
<evidence type="ECO:0000313" key="3">
    <source>
        <dbReference type="EMBL" id="KFD65261.1"/>
    </source>
</evidence>
<name>A0A085N715_9BILA</name>
<evidence type="ECO:0000313" key="4">
    <source>
        <dbReference type="Proteomes" id="UP000030764"/>
    </source>
</evidence>
<reference evidence="3 4" key="1">
    <citation type="journal article" date="2014" name="Nat. Genet.">
        <title>Genome and transcriptome of the porcine whipworm Trichuris suis.</title>
        <authorList>
            <person name="Jex A.R."/>
            <person name="Nejsum P."/>
            <person name="Schwarz E.M."/>
            <person name="Hu L."/>
            <person name="Young N.D."/>
            <person name="Hall R.S."/>
            <person name="Korhonen P.K."/>
            <person name="Liao S."/>
            <person name="Thamsborg S."/>
            <person name="Xia J."/>
            <person name="Xu P."/>
            <person name="Wang S."/>
            <person name="Scheerlinck J.P."/>
            <person name="Hofmann A."/>
            <person name="Sternberg P.W."/>
            <person name="Wang J."/>
            <person name="Gasser R.B."/>
        </authorList>
    </citation>
    <scope>NUCLEOTIDE SEQUENCE [LARGE SCALE GENOMIC DNA]</scope>
    <source>
        <strain evidence="3">DCEP-RM93F</strain>
        <strain evidence="2">DCEP-RM93M</strain>
    </source>
</reference>
<dbReference type="AlphaFoldDB" id="A0A085N715"/>
<dbReference type="Proteomes" id="UP000030758">
    <property type="component" value="Unassembled WGS sequence"/>
</dbReference>
<evidence type="ECO:0008006" key="5">
    <source>
        <dbReference type="Google" id="ProtNLM"/>
    </source>
</evidence>
<protein>
    <recommendedName>
        <fullName evidence="5">Tim10/DDP family zinc finger</fullName>
    </recommendedName>
</protein>
<sequence>MMEISSVCNTMYLIFGLSLMWLSVAIAGDAVPFDVTVSLMQDTISQFVGSSRKREIVKLLRETFADCFVYCDRKHSDDWFNLSDQKVQKCVYQCFEKIDKRVRTKYMTTINVNKLIVDYD</sequence>